<keyword evidence="2" id="KW-0175">Coiled coil</keyword>
<evidence type="ECO:0000256" key="2">
    <source>
        <dbReference type="SAM" id="Coils"/>
    </source>
</evidence>
<gene>
    <name evidence="3" type="ORF">LIER_22304</name>
</gene>
<dbReference type="GO" id="GO:0012505">
    <property type="term" value="C:endomembrane system"/>
    <property type="evidence" value="ECO:0007669"/>
    <property type="project" value="TreeGrafter"/>
</dbReference>
<accession>A0AAV3QTI9</accession>
<dbReference type="GO" id="GO:0007346">
    <property type="term" value="P:regulation of mitotic cell cycle"/>
    <property type="evidence" value="ECO:0007669"/>
    <property type="project" value="TreeGrafter"/>
</dbReference>
<evidence type="ECO:0000313" key="3">
    <source>
        <dbReference type="EMBL" id="GAA0167350.1"/>
    </source>
</evidence>
<dbReference type="EMBL" id="BAABME010006059">
    <property type="protein sequence ID" value="GAA0167350.1"/>
    <property type="molecule type" value="Genomic_DNA"/>
</dbReference>
<reference evidence="3 4" key="1">
    <citation type="submission" date="2024-01" db="EMBL/GenBank/DDBJ databases">
        <title>The complete chloroplast genome sequence of Lithospermum erythrorhizon: insights into the phylogenetic relationship among Boraginaceae species and the maternal lineages of purple gromwells.</title>
        <authorList>
            <person name="Okada T."/>
            <person name="Watanabe K."/>
        </authorList>
    </citation>
    <scope>NUCLEOTIDE SEQUENCE [LARGE SCALE GENOMIC DNA]</scope>
</reference>
<sequence>MQSQDDIRNLPIDIAFARLGEWLVDRKRIPADYRKRLAAVRAKISSAFTSLPKHVDPYFHTLESEGIGYLEAKKIYDILLKANPESRNIFGRLSGDAGIWESIVHAFEKDHIFLGEAAQIMVQNVNYEIPYQKKQVQKTQQQLTELERKEADIKRNAALSATKYAEACQELGLQGLNVRTELLEAATKSLPSTFSRVLEVLNGDNMSRAIEFYSDFVRDVHTEKDKTPPVVLSNIKDVRKKPPSLNVFASSEVFSSADENTGKSEVDANPTEMSVLPDIDWDITLDSSQIDWDIGTVEATEENGNGLGPYEIVNASDVPHSQNDVNKEETLVHEVSVSDIRWDISLENPQEGEVKETSLTALAAEPHQIILDASEIEEAVSQRSLLLDTEYRNKILDDLFEVKAFLTQRFNELANEETLSLQNQVQAVSPYVLQQYTSESIQGMLSDVSLAISLLTDRKTRDMVMILNSKRYFDRLVKTLEEKKHHEFRLKEGLKDLSVKRMELQNSMSSSWPKQEAALRQTRELKKLCEDTLSSMFDGRPVHIIGEINTLLSSSVNV</sequence>
<evidence type="ECO:0008006" key="5">
    <source>
        <dbReference type="Google" id="ProtNLM"/>
    </source>
</evidence>
<dbReference type="AlphaFoldDB" id="A0AAV3QTI9"/>
<dbReference type="PANTHER" id="PTHR14894">
    <property type="entry name" value="CDK5 REGULATORY SUBUNIT-ASSOCIATED PROTEIN 3"/>
    <property type="match status" value="1"/>
</dbReference>
<evidence type="ECO:0000313" key="4">
    <source>
        <dbReference type="Proteomes" id="UP001454036"/>
    </source>
</evidence>
<dbReference type="Pfam" id="PF05600">
    <property type="entry name" value="CDK5RAP3"/>
    <property type="match status" value="1"/>
</dbReference>
<feature type="coiled-coil region" evidence="2">
    <location>
        <begin position="129"/>
        <end position="156"/>
    </location>
</feature>
<protein>
    <recommendedName>
        <fullName evidence="5">CDK5RAP3-like protein</fullName>
    </recommendedName>
</protein>
<organism evidence="3 4">
    <name type="scientific">Lithospermum erythrorhizon</name>
    <name type="common">Purple gromwell</name>
    <name type="synonym">Lithospermum officinale var. erythrorhizon</name>
    <dbReference type="NCBI Taxonomy" id="34254"/>
    <lineage>
        <taxon>Eukaryota</taxon>
        <taxon>Viridiplantae</taxon>
        <taxon>Streptophyta</taxon>
        <taxon>Embryophyta</taxon>
        <taxon>Tracheophyta</taxon>
        <taxon>Spermatophyta</taxon>
        <taxon>Magnoliopsida</taxon>
        <taxon>eudicotyledons</taxon>
        <taxon>Gunneridae</taxon>
        <taxon>Pentapetalae</taxon>
        <taxon>asterids</taxon>
        <taxon>lamiids</taxon>
        <taxon>Boraginales</taxon>
        <taxon>Boraginaceae</taxon>
        <taxon>Boraginoideae</taxon>
        <taxon>Lithospermeae</taxon>
        <taxon>Lithospermum</taxon>
    </lineage>
</organism>
<proteinExistence type="inferred from homology"/>
<dbReference type="Proteomes" id="UP001454036">
    <property type="component" value="Unassembled WGS sequence"/>
</dbReference>
<comment type="caution">
    <text evidence="3">The sequence shown here is derived from an EMBL/GenBank/DDBJ whole genome shotgun (WGS) entry which is preliminary data.</text>
</comment>
<dbReference type="InterPro" id="IPR008491">
    <property type="entry name" value="CDK5RAP3"/>
</dbReference>
<comment type="similarity">
    <text evidence="1">Belongs to the CDK5RAP3 family.</text>
</comment>
<keyword evidence="4" id="KW-1185">Reference proteome</keyword>
<name>A0AAV3QTI9_LITER</name>
<dbReference type="PANTHER" id="PTHR14894:SF0">
    <property type="entry name" value="CDK5 REGULATORY SUBUNIT-ASSOCIATED PROTEIN 3"/>
    <property type="match status" value="1"/>
</dbReference>
<evidence type="ECO:0000256" key="1">
    <source>
        <dbReference type="ARBA" id="ARBA00007478"/>
    </source>
</evidence>